<dbReference type="EMBL" id="CP001619">
    <property type="protein sequence ID" value="ACT92886.1"/>
    <property type="molecule type" value="Genomic_DNA"/>
</dbReference>
<reference evidence="1 2" key="1">
    <citation type="journal article" date="2009" name="Stand. Genomic Sci.">
        <title>Complete genome sequence of Dyadobacter fermentans type strain (NS114).</title>
        <authorList>
            <person name="Lang E."/>
            <person name="Lapidus A."/>
            <person name="Chertkov O."/>
            <person name="Brettin T."/>
            <person name="Detter J.C."/>
            <person name="Han C."/>
            <person name="Copeland A."/>
            <person name="Glavina Del Rio T."/>
            <person name="Nolan M."/>
            <person name="Chen F."/>
            <person name="Lucas S."/>
            <person name="Tice H."/>
            <person name="Cheng J.F."/>
            <person name="Land M."/>
            <person name="Hauser L."/>
            <person name="Chang Y.J."/>
            <person name="Jeffries C.D."/>
            <person name="Kopitz M."/>
            <person name="Bruce D."/>
            <person name="Goodwin L."/>
            <person name="Pitluck S."/>
            <person name="Ovchinnikova G."/>
            <person name="Pati A."/>
            <person name="Ivanova N."/>
            <person name="Mavrommatis K."/>
            <person name="Chen A."/>
            <person name="Palaniappan K."/>
            <person name="Chain P."/>
            <person name="Bristow J."/>
            <person name="Eisen J.A."/>
            <person name="Markowitz V."/>
            <person name="Hugenholtz P."/>
            <person name="Goker M."/>
            <person name="Rohde M."/>
            <person name="Kyrpides N.C."/>
            <person name="Klenk H.P."/>
        </authorList>
    </citation>
    <scope>NUCLEOTIDE SEQUENCE [LARGE SCALE GENOMIC DNA]</scope>
    <source>
        <strain evidence="2">ATCC 700827 / DSM 18053 / CIP 107007 / KCTC 52180 / NS114</strain>
    </source>
</reference>
<dbReference type="Proteomes" id="UP000002011">
    <property type="component" value="Chromosome"/>
</dbReference>
<dbReference type="STRING" id="471854.Dfer_1644"/>
<name>C6VSR4_DYAFD</name>
<dbReference type="HOGENOM" id="CLU_2034361_0_0_10"/>
<dbReference type="OrthoDB" id="1120295at2"/>
<evidence type="ECO:0000313" key="2">
    <source>
        <dbReference type="Proteomes" id="UP000002011"/>
    </source>
</evidence>
<gene>
    <name evidence="1" type="ordered locus">Dfer_1644</name>
</gene>
<keyword evidence="2" id="KW-1185">Reference proteome</keyword>
<organism evidence="1 2">
    <name type="scientific">Dyadobacter fermentans (strain ATCC 700827 / DSM 18053 / CIP 107007 / KCTC 52180 / NS114)</name>
    <dbReference type="NCBI Taxonomy" id="471854"/>
    <lineage>
        <taxon>Bacteria</taxon>
        <taxon>Pseudomonadati</taxon>
        <taxon>Bacteroidota</taxon>
        <taxon>Cytophagia</taxon>
        <taxon>Cytophagales</taxon>
        <taxon>Spirosomataceae</taxon>
        <taxon>Dyadobacter</taxon>
    </lineage>
</organism>
<sequence length="121" mass="13945">MKTSDISTYISKVQQVLQSYDYGHRRSEARLHTAEIQIITNFIYENTAILHPNAGERTSLAAKGQELFEKSTCRFLSILRRLSKADEGVSRQERIFLYQYWADLEKEFQNAPNALSEKPGS</sequence>
<evidence type="ECO:0000313" key="1">
    <source>
        <dbReference type="EMBL" id="ACT92886.1"/>
    </source>
</evidence>
<dbReference type="RefSeq" id="WP_015811140.1">
    <property type="nucleotide sequence ID" value="NC_013037.1"/>
</dbReference>
<dbReference type="AlphaFoldDB" id="C6VSR4"/>
<protein>
    <submittedName>
        <fullName evidence="1">Uncharacterized protein</fullName>
    </submittedName>
</protein>
<accession>C6VSR4</accession>
<proteinExistence type="predicted"/>
<dbReference type="KEGG" id="dfe:Dfer_1644"/>